<keyword evidence="2" id="KW-0472">Membrane</keyword>
<sequence length="323" mass="34534">MSSIFSAICLGASSLFASPTAPATGRWKEDSFVTQRTEHMPLCSFMRVCLSVVFCGLYRLCLAYEVPSLESVKSFVTESPLGDMTMASIVEIPVSSWHGTSHATAVARTVASSDVEPAEDAPPNFSCSLLDNAHVRCIHIVYRSKTGPVTKIFTGPLAPSTAAAFVTSESSTCTCSIFPASSSEAIDSSSLGRVQDGQVPQETGKPNSATSSPAPVLPKVNIVAITASIMAAILFVAIVVYKLCRRTHNRKVLKASLFRPNQLVGHAEDAGDPSQAAKNPEFDHTIKGEPRYLNQDTDSCEWMPPYSVNDPESAKYTFGSATV</sequence>
<evidence type="ECO:0000256" key="1">
    <source>
        <dbReference type="SAM" id="MobiDB-lite"/>
    </source>
</evidence>
<proteinExistence type="predicted"/>
<dbReference type="AlphaFoldDB" id="A0AAD2GTW1"/>
<accession>A0AAD2GTW1</accession>
<name>A0AAD2GTW1_9AGAR</name>
<evidence type="ECO:0000256" key="2">
    <source>
        <dbReference type="SAM" id="Phobius"/>
    </source>
</evidence>
<feature type="region of interest" description="Disordered" evidence="1">
    <location>
        <begin position="266"/>
        <end position="290"/>
    </location>
</feature>
<evidence type="ECO:0000313" key="4">
    <source>
        <dbReference type="Proteomes" id="UP001295794"/>
    </source>
</evidence>
<reference evidence="3" key="1">
    <citation type="submission" date="2023-11" db="EMBL/GenBank/DDBJ databases">
        <authorList>
            <person name="De Vega J J."/>
            <person name="De Vega J J."/>
        </authorList>
    </citation>
    <scope>NUCLEOTIDE SEQUENCE</scope>
</reference>
<feature type="region of interest" description="Disordered" evidence="1">
    <location>
        <begin position="188"/>
        <end position="213"/>
    </location>
</feature>
<dbReference type="Proteomes" id="UP001295794">
    <property type="component" value="Unassembled WGS sequence"/>
</dbReference>
<dbReference type="EMBL" id="CAVNYO010000014">
    <property type="protein sequence ID" value="CAK5262368.1"/>
    <property type="molecule type" value="Genomic_DNA"/>
</dbReference>
<comment type="caution">
    <text evidence="3">The sequence shown here is derived from an EMBL/GenBank/DDBJ whole genome shotgun (WGS) entry which is preliminary data.</text>
</comment>
<evidence type="ECO:0000313" key="3">
    <source>
        <dbReference type="EMBL" id="CAK5262368.1"/>
    </source>
</evidence>
<protein>
    <submittedName>
        <fullName evidence="3">Uncharacterized protein</fullName>
    </submittedName>
</protein>
<organism evidence="3 4">
    <name type="scientific">Mycena citricolor</name>
    <dbReference type="NCBI Taxonomy" id="2018698"/>
    <lineage>
        <taxon>Eukaryota</taxon>
        <taxon>Fungi</taxon>
        <taxon>Dikarya</taxon>
        <taxon>Basidiomycota</taxon>
        <taxon>Agaricomycotina</taxon>
        <taxon>Agaricomycetes</taxon>
        <taxon>Agaricomycetidae</taxon>
        <taxon>Agaricales</taxon>
        <taxon>Marasmiineae</taxon>
        <taxon>Mycenaceae</taxon>
        <taxon>Mycena</taxon>
    </lineage>
</organism>
<keyword evidence="4" id="KW-1185">Reference proteome</keyword>
<feature type="compositionally biased region" description="Basic and acidic residues" evidence="1">
    <location>
        <begin position="280"/>
        <end position="290"/>
    </location>
</feature>
<feature type="compositionally biased region" description="Polar residues" evidence="1">
    <location>
        <begin position="198"/>
        <end position="213"/>
    </location>
</feature>
<keyword evidence="2" id="KW-1133">Transmembrane helix</keyword>
<keyword evidence="2" id="KW-0812">Transmembrane</keyword>
<gene>
    <name evidence="3" type="ORF">MYCIT1_LOCUS1018</name>
</gene>
<feature type="transmembrane region" description="Helical" evidence="2">
    <location>
        <begin position="222"/>
        <end position="244"/>
    </location>
</feature>